<evidence type="ECO:0000313" key="7">
    <source>
        <dbReference type="Proteomes" id="UP000199263"/>
    </source>
</evidence>
<evidence type="ECO:0000256" key="1">
    <source>
        <dbReference type="ARBA" id="ARBA00023152"/>
    </source>
</evidence>
<dbReference type="EMBL" id="FOMG01000048">
    <property type="protein sequence ID" value="SFD43518.1"/>
    <property type="molecule type" value="Genomic_DNA"/>
</dbReference>
<organism evidence="6 7">
    <name type="scientific">Clostridium uliginosum</name>
    <dbReference type="NCBI Taxonomy" id="119641"/>
    <lineage>
        <taxon>Bacteria</taxon>
        <taxon>Bacillati</taxon>
        <taxon>Bacillota</taxon>
        <taxon>Clostridia</taxon>
        <taxon>Eubacteriales</taxon>
        <taxon>Clostridiaceae</taxon>
        <taxon>Clostridium</taxon>
    </lineage>
</organism>
<dbReference type="InterPro" id="IPR029033">
    <property type="entry name" value="His_PPase_superfam"/>
</dbReference>
<gene>
    <name evidence="6" type="ORF">SAMN05421842_14814</name>
</gene>
<dbReference type="PANTHER" id="PTHR48100:SF1">
    <property type="entry name" value="HISTIDINE PHOSPHATASE FAMILY PROTEIN-RELATED"/>
    <property type="match status" value="1"/>
</dbReference>
<dbReference type="OrthoDB" id="9781415at2"/>
<proteinExistence type="predicted"/>
<dbReference type="GO" id="GO:0005737">
    <property type="term" value="C:cytoplasm"/>
    <property type="evidence" value="ECO:0007669"/>
    <property type="project" value="TreeGrafter"/>
</dbReference>
<evidence type="ECO:0000256" key="3">
    <source>
        <dbReference type="PIRSR" id="PIRSR613078-1"/>
    </source>
</evidence>
<keyword evidence="7" id="KW-1185">Reference proteome</keyword>
<dbReference type="SUPFAM" id="SSF53254">
    <property type="entry name" value="Phosphoglycerate mutase-like"/>
    <property type="match status" value="1"/>
</dbReference>
<feature type="active site" description="Tele-phosphohistidine intermediate" evidence="3">
    <location>
        <position position="9"/>
    </location>
</feature>
<dbReference type="AlphaFoldDB" id="A0A1I1SFV2"/>
<dbReference type="GO" id="GO:0016791">
    <property type="term" value="F:phosphatase activity"/>
    <property type="evidence" value="ECO:0007669"/>
    <property type="project" value="TreeGrafter"/>
</dbReference>
<protein>
    <submittedName>
        <fullName evidence="6">Probable phosphoglycerate mutase</fullName>
    </submittedName>
</protein>
<feature type="active site" description="Proton donor/acceptor" evidence="3">
    <location>
        <position position="82"/>
    </location>
</feature>
<dbReference type="InterPro" id="IPR013078">
    <property type="entry name" value="His_Pase_superF_clade-1"/>
</dbReference>
<dbReference type="Gene3D" id="3.40.50.1240">
    <property type="entry name" value="Phosphoglycerate mutase-like"/>
    <property type="match status" value="1"/>
</dbReference>
<dbReference type="PIRSF" id="PIRSF000709">
    <property type="entry name" value="6PFK_2-Ptase"/>
    <property type="match status" value="1"/>
</dbReference>
<dbReference type="PROSITE" id="PS00175">
    <property type="entry name" value="PG_MUTASE"/>
    <property type="match status" value="1"/>
</dbReference>
<feature type="binding site" evidence="4">
    <location>
        <position position="58"/>
    </location>
    <ligand>
        <name>substrate</name>
    </ligand>
</feature>
<evidence type="ECO:0000256" key="5">
    <source>
        <dbReference type="PIRSR" id="PIRSR613078-3"/>
    </source>
</evidence>
<dbReference type="InterPro" id="IPR001345">
    <property type="entry name" value="PG/BPGM_mutase_AS"/>
</dbReference>
<dbReference type="PANTHER" id="PTHR48100">
    <property type="entry name" value="BROAD-SPECIFICITY PHOSPHATASE YOR283W-RELATED"/>
    <property type="match status" value="1"/>
</dbReference>
<dbReference type="CDD" id="cd07067">
    <property type="entry name" value="HP_PGM_like"/>
    <property type="match status" value="1"/>
</dbReference>
<feature type="site" description="Transition state stabilizer" evidence="5">
    <location>
        <position position="151"/>
    </location>
</feature>
<feature type="binding site" evidence="4">
    <location>
        <begin position="8"/>
        <end position="15"/>
    </location>
    <ligand>
        <name>substrate</name>
    </ligand>
</feature>
<dbReference type="RefSeq" id="WP_090094425.1">
    <property type="nucleotide sequence ID" value="NZ_FOMG01000048.1"/>
</dbReference>
<evidence type="ECO:0000313" key="6">
    <source>
        <dbReference type="EMBL" id="SFD43518.1"/>
    </source>
</evidence>
<dbReference type="SMART" id="SM00855">
    <property type="entry name" value="PGAM"/>
    <property type="match status" value="1"/>
</dbReference>
<dbReference type="InterPro" id="IPR050275">
    <property type="entry name" value="PGM_Phosphatase"/>
</dbReference>
<dbReference type="Proteomes" id="UP000199263">
    <property type="component" value="Unassembled WGS sequence"/>
</dbReference>
<name>A0A1I1SFV2_9CLOT</name>
<dbReference type="STRING" id="119641.SAMN05421842_14814"/>
<evidence type="ECO:0000256" key="2">
    <source>
        <dbReference type="ARBA" id="ARBA00023235"/>
    </source>
</evidence>
<accession>A0A1I1SFV2</accession>
<keyword evidence="2" id="KW-0413">Isomerase</keyword>
<sequence length="202" mass="23059">MTTIFLTRHGETVWNTEKRLQGSKDSPLTDNGILQAKKLRDRLKNEKIDIIYASPIKRALDTANIIAEPNNIPIVTCNELKEVHFGEFEGKVIGELSKPGEANFLMEMFKGNQEVKGPNGETLLDVQKRAFRILDNILEKEESKTILIVAHGMTLKVLMSYFEDFESDLKGVYGQTSLTKIIRDEDKFNVLFKNDITHTEMR</sequence>
<dbReference type="Pfam" id="PF00300">
    <property type="entry name" value="His_Phos_1"/>
    <property type="match status" value="1"/>
</dbReference>
<evidence type="ECO:0000256" key="4">
    <source>
        <dbReference type="PIRSR" id="PIRSR613078-2"/>
    </source>
</evidence>
<reference evidence="6 7" key="1">
    <citation type="submission" date="2016-10" db="EMBL/GenBank/DDBJ databases">
        <authorList>
            <person name="de Groot N.N."/>
        </authorList>
    </citation>
    <scope>NUCLEOTIDE SEQUENCE [LARGE SCALE GENOMIC DNA]</scope>
    <source>
        <strain evidence="6 7">DSM 12992</strain>
    </source>
</reference>
<keyword evidence="1" id="KW-0324">Glycolysis</keyword>